<dbReference type="AlphaFoldDB" id="A0A1I8AVP4"/>
<evidence type="ECO:0000313" key="7">
    <source>
        <dbReference type="Proteomes" id="UP000095287"/>
    </source>
</evidence>
<dbReference type="PANTHER" id="PTHR15346">
    <property type="entry name" value="DYNACTIN SUBUNIT"/>
    <property type="match status" value="1"/>
</dbReference>
<keyword evidence="4" id="KW-0243">Dynein</keyword>
<dbReference type="GO" id="GO:0005737">
    <property type="term" value="C:cytoplasm"/>
    <property type="evidence" value="ECO:0007669"/>
    <property type="project" value="UniProtKB-SubCell"/>
</dbReference>
<dbReference type="WBParaSite" id="L893_g9989.t1">
    <property type="protein sequence ID" value="L893_g9989.t1"/>
    <property type="gene ID" value="L893_g9989"/>
</dbReference>
<feature type="region of interest" description="Disordered" evidence="6">
    <location>
        <begin position="1"/>
        <end position="26"/>
    </location>
</feature>
<accession>A0A1I8AVP4</accession>
<feature type="region of interest" description="Disordered" evidence="6">
    <location>
        <begin position="146"/>
        <end position="174"/>
    </location>
</feature>
<feature type="compositionally biased region" description="Acidic residues" evidence="6">
    <location>
        <begin position="9"/>
        <end position="21"/>
    </location>
</feature>
<feature type="compositionally biased region" description="Basic and acidic residues" evidence="6">
    <location>
        <begin position="149"/>
        <end position="164"/>
    </location>
</feature>
<comment type="subcellular location">
    <subcellularLocation>
        <location evidence="1">Cytoplasm</location>
    </subcellularLocation>
</comment>
<name>A0A1I8AVP4_9BILA</name>
<dbReference type="Proteomes" id="UP000095287">
    <property type="component" value="Unplaced"/>
</dbReference>
<evidence type="ECO:0000313" key="8">
    <source>
        <dbReference type="WBParaSite" id="L893_g9989.t1"/>
    </source>
</evidence>
<evidence type="ECO:0000256" key="1">
    <source>
        <dbReference type="ARBA" id="ARBA00004496"/>
    </source>
</evidence>
<protein>
    <submittedName>
        <fullName evidence="8">Dynactin subunit 2</fullName>
    </submittedName>
</protein>
<dbReference type="GO" id="GO:0005869">
    <property type="term" value="C:dynactin complex"/>
    <property type="evidence" value="ECO:0007669"/>
    <property type="project" value="InterPro"/>
</dbReference>
<keyword evidence="7" id="KW-1185">Reference proteome</keyword>
<feature type="coiled-coil region" evidence="5">
    <location>
        <begin position="302"/>
        <end position="347"/>
    </location>
</feature>
<evidence type="ECO:0000256" key="2">
    <source>
        <dbReference type="ARBA" id="ARBA00006176"/>
    </source>
</evidence>
<evidence type="ECO:0000256" key="5">
    <source>
        <dbReference type="SAM" id="Coils"/>
    </source>
</evidence>
<evidence type="ECO:0000256" key="6">
    <source>
        <dbReference type="SAM" id="MobiDB-lite"/>
    </source>
</evidence>
<proteinExistence type="inferred from homology"/>
<dbReference type="Pfam" id="PF04912">
    <property type="entry name" value="Dynamitin"/>
    <property type="match status" value="2"/>
</dbReference>
<reference evidence="8" key="1">
    <citation type="submission" date="2016-11" db="UniProtKB">
        <authorList>
            <consortium name="WormBaseParasite"/>
        </authorList>
    </citation>
    <scope>IDENTIFICATION</scope>
</reference>
<dbReference type="GO" id="GO:0007017">
    <property type="term" value="P:microtubule-based process"/>
    <property type="evidence" value="ECO:0007669"/>
    <property type="project" value="InterPro"/>
</dbReference>
<evidence type="ECO:0000256" key="3">
    <source>
        <dbReference type="ARBA" id="ARBA00022490"/>
    </source>
</evidence>
<dbReference type="GO" id="GO:0030286">
    <property type="term" value="C:dynein complex"/>
    <property type="evidence" value="ECO:0007669"/>
    <property type="project" value="UniProtKB-KW"/>
</dbReference>
<dbReference type="InterPro" id="IPR028133">
    <property type="entry name" value="Dynamitin"/>
</dbReference>
<sequence length="347" mass="39676">MSTQKEDVFETPDYPEEEPVEREETFDSEHIESIHVNVDAALKRFKGRMLSADAVDFSDNLWNRRRQGYGSGKFVLEIVGKENAEREHETVEQKFNRLYCEVGELAEMIKDEASSGNAQVQEVDVKGLSELLDMVHRERLTGAIPSESALEKLKRAQENKKESSQKPSSDIDFSHLDTRLKRIEKFVSGSQPTAERVTSTPLAETVEELRLRIETVNPSVLDGLETKLNTVLGKYQTVEEKRQERLDGVVEEKINHLSEMMAKWDGVCMSLPGTVKRLHALTNLHEQARDFSTNLQLLISTKNELLRKLESEEMSVFELKKETLEMIRSLNNRVSEVQNAVESLKKK</sequence>
<organism evidence="7 8">
    <name type="scientific">Steinernema glaseri</name>
    <dbReference type="NCBI Taxonomy" id="37863"/>
    <lineage>
        <taxon>Eukaryota</taxon>
        <taxon>Metazoa</taxon>
        <taxon>Ecdysozoa</taxon>
        <taxon>Nematoda</taxon>
        <taxon>Chromadorea</taxon>
        <taxon>Rhabditida</taxon>
        <taxon>Tylenchina</taxon>
        <taxon>Panagrolaimomorpha</taxon>
        <taxon>Strongyloidoidea</taxon>
        <taxon>Steinernematidae</taxon>
        <taxon>Steinernema</taxon>
    </lineage>
</organism>
<keyword evidence="3" id="KW-0963">Cytoplasm</keyword>
<keyword evidence="5" id="KW-0175">Coiled coil</keyword>
<evidence type="ECO:0000256" key="4">
    <source>
        <dbReference type="ARBA" id="ARBA00023017"/>
    </source>
</evidence>
<comment type="similarity">
    <text evidence="2">Belongs to the dynactin subunit 2 family.</text>
</comment>